<dbReference type="InterPro" id="IPR011701">
    <property type="entry name" value="MFS"/>
</dbReference>
<evidence type="ECO:0000256" key="2">
    <source>
        <dbReference type="ARBA" id="ARBA00022448"/>
    </source>
</evidence>
<feature type="transmembrane region" description="Helical" evidence="6">
    <location>
        <begin position="164"/>
        <end position="184"/>
    </location>
</feature>
<evidence type="ECO:0000313" key="9">
    <source>
        <dbReference type="Proteomes" id="UP000034723"/>
    </source>
</evidence>
<feature type="transmembrane region" description="Helical" evidence="6">
    <location>
        <begin position="102"/>
        <end position="124"/>
    </location>
</feature>
<dbReference type="GO" id="GO:0016020">
    <property type="term" value="C:membrane"/>
    <property type="evidence" value="ECO:0007669"/>
    <property type="project" value="UniProtKB-SubCell"/>
</dbReference>
<dbReference type="Proteomes" id="UP000034723">
    <property type="component" value="Chromosome"/>
</dbReference>
<protein>
    <submittedName>
        <fullName evidence="8">Major Facilitator Superfamily</fullName>
    </submittedName>
</protein>
<feature type="transmembrane region" description="Helical" evidence="6">
    <location>
        <begin position="271"/>
        <end position="288"/>
    </location>
</feature>
<dbReference type="GO" id="GO:0022857">
    <property type="term" value="F:transmembrane transporter activity"/>
    <property type="evidence" value="ECO:0007669"/>
    <property type="project" value="InterPro"/>
</dbReference>
<dbReference type="InterPro" id="IPR050930">
    <property type="entry name" value="MFS_Vesicular_Transporter"/>
</dbReference>
<comment type="subcellular location">
    <subcellularLocation>
        <location evidence="1">Membrane</location>
        <topology evidence="1">Multi-pass membrane protein</topology>
    </subcellularLocation>
</comment>
<feature type="transmembrane region" description="Helical" evidence="6">
    <location>
        <begin position="45"/>
        <end position="65"/>
    </location>
</feature>
<dbReference type="PATRIC" id="fig|113653.22.peg.1791"/>
<dbReference type="InParanoid" id="A0A0F7DBD5"/>
<name>A0A0F7DBD5_9EURY</name>
<sequence length="393" mass="42314">MGCVERRVLSISAARFADSLGGGMAYFTLPILIGAIAHSSMPVDTLSGIVISTWGLLATIFQPVAGKVIERKAHPKWFLFSSLFLTAILVMLYTRVRSVEELVVLRALLGIVESFLMVSSLTLLMHFAGRKKGESFGIYNTFTDLGFSASPVLAGTLIAMGIDVVFYISALLVLVSAIAVAIFVEDAGDVSVRGRSGGILDLGRETVPVLLSLSAAVALMSSIVPLENSFMERLSITPFEFGLSFTLYLTTRTVFNTFAGRITDRKGAKRVYFLSSILLSFTALLFLVRSFPVFLAVRFIQGFVVALVYTSSAVYVAERSGLSYAMSMSVLSSVITAGLTLGPLVAGFLSGYLGFEIAYILFSAMVATPIFYEMLKEGTKKKGLPAPELVVLP</sequence>
<dbReference type="STRING" id="113653.GAH_01821"/>
<evidence type="ECO:0000256" key="1">
    <source>
        <dbReference type="ARBA" id="ARBA00004141"/>
    </source>
</evidence>
<evidence type="ECO:0000313" key="8">
    <source>
        <dbReference type="EMBL" id="AKG90901.1"/>
    </source>
</evidence>
<feature type="transmembrane region" description="Helical" evidence="6">
    <location>
        <begin position="77"/>
        <end position="96"/>
    </location>
</feature>
<evidence type="ECO:0000256" key="5">
    <source>
        <dbReference type="ARBA" id="ARBA00023136"/>
    </source>
</evidence>
<feature type="transmembrane region" description="Helical" evidence="6">
    <location>
        <begin position="20"/>
        <end position="39"/>
    </location>
</feature>
<proteinExistence type="predicted"/>
<dbReference type="InterPro" id="IPR036259">
    <property type="entry name" value="MFS_trans_sf"/>
</dbReference>
<dbReference type="EMBL" id="CP011267">
    <property type="protein sequence ID" value="AKG90901.1"/>
    <property type="molecule type" value="Genomic_DNA"/>
</dbReference>
<dbReference type="KEGG" id="gah:GAH_01821"/>
<evidence type="ECO:0000256" key="3">
    <source>
        <dbReference type="ARBA" id="ARBA00022692"/>
    </source>
</evidence>
<keyword evidence="5 6" id="KW-0472">Membrane</keyword>
<dbReference type="PRINTS" id="PR01035">
    <property type="entry name" value="TCRTETA"/>
</dbReference>
<keyword evidence="2" id="KW-0813">Transport</keyword>
<evidence type="ECO:0000259" key="7">
    <source>
        <dbReference type="PROSITE" id="PS50850"/>
    </source>
</evidence>
<accession>A0A0F7DBD5</accession>
<feature type="transmembrane region" description="Helical" evidence="6">
    <location>
        <begin position="294"/>
        <end position="317"/>
    </location>
</feature>
<keyword evidence="9" id="KW-1185">Reference proteome</keyword>
<dbReference type="PANTHER" id="PTHR23506">
    <property type="entry name" value="GH10249P"/>
    <property type="match status" value="1"/>
</dbReference>
<dbReference type="HOGENOM" id="CLU_759924_0_0_2"/>
<dbReference type="Pfam" id="PF07690">
    <property type="entry name" value="MFS_1"/>
    <property type="match status" value="2"/>
</dbReference>
<dbReference type="PROSITE" id="PS50850">
    <property type="entry name" value="MFS"/>
    <property type="match status" value="1"/>
</dbReference>
<gene>
    <name evidence="8" type="ORF">GAH_01821</name>
</gene>
<organism evidence="8 9">
    <name type="scientific">Geoglobus ahangari</name>
    <dbReference type="NCBI Taxonomy" id="113653"/>
    <lineage>
        <taxon>Archaea</taxon>
        <taxon>Methanobacteriati</taxon>
        <taxon>Methanobacteriota</taxon>
        <taxon>Archaeoglobi</taxon>
        <taxon>Archaeoglobales</taxon>
        <taxon>Archaeoglobaceae</taxon>
        <taxon>Geoglobus</taxon>
    </lineage>
</organism>
<reference evidence="8 9" key="1">
    <citation type="submission" date="2015-04" db="EMBL/GenBank/DDBJ databases">
        <title>The complete genome sequence of the hyperthermophilic, obligate iron-reducing archaeon Geoglobus ahangari strain 234T.</title>
        <authorList>
            <person name="Manzella M.P."/>
            <person name="Holmes D.E."/>
            <person name="Rocheleau J.M."/>
            <person name="Chung A."/>
            <person name="Reguera G."/>
            <person name="Kashefi K."/>
        </authorList>
    </citation>
    <scope>NUCLEOTIDE SEQUENCE [LARGE SCALE GENOMIC DNA]</scope>
    <source>
        <strain evidence="8 9">234</strain>
    </source>
</reference>
<dbReference type="PANTHER" id="PTHR23506:SF23">
    <property type="entry name" value="GH10249P"/>
    <property type="match status" value="1"/>
</dbReference>
<evidence type="ECO:0000256" key="4">
    <source>
        <dbReference type="ARBA" id="ARBA00022989"/>
    </source>
</evidence>
<dbReference type="AlphaFoldDB" id="A0A0F7DBD5"/>
<dbReference type="InterPro" id="IPR020846">
    <property type="entry name" value="MFS_dom"/>
</dbReference>
<evidence type="ECO:0000256" key="6">
    <source>
        <dbReference type="SAM" id="Phobius"/>
    </source>
</evidence>
<keyword evidence="3 6" id="KW-0812">Transmembrane</keyword>
<keyword evidence="4 6" id="KW-1133">Transmembrane helix</keyword>
<feature type="transmembrane region" description="Helical" evidence="6">
    <location>
        <begin position="352"/>
        <end position="372"/>
    </location>
</feature>
<feature type="domain" description="Major facilitator superfamily (MFS) profile" evidence="7">
    <location>
        <begin position="7"/>
        <end position="381"/>
    </location>
</feature>
<dbReference type="Gene3D" id="1.20.1250.20">
    <property type="entry name" value="MFS general substrate transporter like domains"/>
    <property type="match status" value="2"/>
</dbReference>
<feature type="transmembrane region" description="Helical" evidence="6">
    <location>
        <begin position="324"/>
        <end position="346"/>
    </location>
</feature>
<dbReference type="SUPFAM" id="SSF103473">
    <property type="entry name" value="MFS general substrate transporter"/>
    <property type="match status" value="2"/>
</dbReference>
<feature type="transmembrane region" description="Helical" evidence="6">
    <location>
        <begin position="136"/>
        <end position="158"/>
    </location>
</feature>
<dbReference type="InterPro" id="IPR001958">
    <property type="entry name" value="Tet-R_TetA/multi-R_MdtG-like"/>
</dbReference>